<reference evidence="1 2" key="1">
    <citation type="journal article" date="2022" name="Plant J.">
        <title>Chromosome-level genome of Camellia lanceoleosa provides a valuable resource for understanding genome evolution and self-incompatibility.</title>
        <authorList>
            <person name="Gong W."/>
            <person name="Xiao S."/>
            <person name="Wang L."/>
            <person name="Liao Z."/>
            <person name="Chang Y."/>
            <person name="Mo W."/>
            <person name="Hu G."/>
            <person name="Li W."/>
            <person name="Zhao G."/>
            <person name="Zhu H."/>
            <person name="Hu X."/>
            <person name="Ji K."/>
            <person name="Xiang X."/>
            <person name="Song Q."/>
            <person name="Yuan D."/>
            <person name="Jin S."/>
            <person name="Zhang L."/>
        </authorList>
    </citation>
    <scope>NUCLEOTIDE SEQUENCE [LARGE SCALE GENOMIC DNA]</scope>
    <source>
        <strain evidence="1">SQ_2022a</strain>
    </source>
</reference>
<protein>
    <submittedName>
        <fullName evidence="1">Ankyrin repeat-containing protein ITN1</fullName>
    </submittedName>
</protein>
<comment type="caution">
    <text evidence="1">The sequence shown here is derived from an EMBL/GenBank/DDBJ whole genome shotgun (WGS) entry which is preliminary data.</text>
</comment>
<evidence type="ECO:0000313" key="2">
    <source>
        <dbReference type="Proteomes" id="UP001060215"/>
    </source>
</evidence>
<keyword evidence="2" id="KW-1185">Reference proteome</keyword>
<organism evidence="1 2">
    <name type="scientific">Camellia lanceoleosa</name>
    <dbReference type="NCBI Taxonomy" id="1840588"/>
    <lineage>
        <taxon>Eukaryota</taxon>
        <taxon>Viridiplantae</taxon>
        <taxon>Streptophyta</taxon>
        <taxon>Embryophyta</taxon>
        <taxon>Tracheophyta</taxon>
        <taxon>Spermatophyta</taxon>
        <taxon>Magnoliopsida</taxon>
        <taxon>eudicotyledons</taxon>
        <taxon>Gunneridae</taxon>
        <taxon>Pentapetalae</taxon>
        <taxon>asterids</taxon>
        <taxon>Ericales</taxon>
        <taxon>Theaceae</taxon>
        <taxon>Camellia</taxon>
    </lineage>
</organism>
<dbReference type="EMBL" id="CM045771">
    <property type="protein sequence ID" value="KAI7988535.1"/>
    <property type="molecule type" value="Genomic_DNA"/>
</dbReference>
<gene>
    <name evidence="1" type="ORF">LOK49_LG13G00514</name>
</gene>
<accession>A0ACC0FIG2</accession>
<dbReference type="Proteomes" id="UP001060215">
    <property type="component" value="Chromosome 14"/>
</dbReference>
<name>A0ACC0FIG2_9ERIC</name>
<evidence type="ECO:0000313" key="1">
    <source>
        <dbReference type="EMBL" id="KAI7988535.1"/>
    </source>
</evidence>
<sequence>MALPSTTQSWMNSTNIPNCGDDIPAAAERDISFYLPLHIAILQGNWENARIFFQNNPVAITARLTALSETPLLVAVKEKRGILFVRKLLRLMEPEGLALADYFGNTALHAVAVLGNIIEAKFIVHKSLDLPNIWNNDGFLPLHLAAMHGQRKMTLFLLSVTRDDEESKPYEGEAGATLMRFAIIVGFYDLALNCLGRNPKLAWKDFSPLEVMAQEHSAFPSGTCFNIWKCFIYTCVPLELIDPIQGNDQSQVPYHRRCCAPIFGVWQKFLVVLWKVLKTSVPPIKRIGQTKLMHHQAIQLVKRICREVIGLDNTKASSILRLPFLLAAQYGIHEIVKEILDSFPDAITFVDEENHTAFHLAVMYRHEKVFNVMHQRSGQYKLLISLSPDNDRNNMLHLVGYKARQQRLDFSSGAVLQMQRELQWFKVVEKFVLPQERKSKNCDGKTPLQIFIEEHKELMAYEGQWMTGMATSCTVAASLIAAVVFAAAITVPGGSTVDGFPNFSKKKAFMVFAISDVLALVSALSTVLSFLSIFTSRYAVIDYLHALPMRLIIGLLALFLSVITTMTAFSATLYLVFSKENALILIPIATLACLPVALFATLQLPPLLNMIKSTYGPSIFSQ</sequence>
<proteinExistence type="predicted"/>